<comment type="caution">
    <text evidence="2">The sequence shown here is derived from an EMBL/GenBank/DDBJ whole genome shotgun (WGS) entry which is preliminary data.</text>
</comment>
<organism evidence="2 3">
    <name type="scientific">Edhazardia aedis (strain USNM 41457)</name>
    <name type="common">Microsporidian parasite</name>
    <dbReference type="NCBI Taxonomy" id="1003232"/>
    <lineage>
        <taxon>Eukaryota</taxon>
        <taxon>Fungi</taxon>
        <taxon>Fungi incertae sedis</taxon>
        <taxon>Microsporidia</taxon>
        <taxon>Edhazardia</taxon>
    </lineage>
</organism>
<proteinExistence type="predicted"/>
<dbReference type="Proteomes" id="UP000003163">
    <property type="component" value="Unassembled WGS sequence"/>
</dbReference>
<gene>
    <name evidence="2" type="ORF">EDEG_01494</name>
</gene>
<dbReference type="HOGENOM" id="CLU_599951_0_0_1"/>
<feature type="compositionally biased region" description="Polar residues" evidence="1">
    <location>
        <begin position="244"/>
        <end position="255"/>
    </location>
</feature>
<feature type="compositionally biased region" description="Polar residues" evidence="1">
    <location>
        <begin position="216"/>
        <end position="227"/>
    </location>
</feature>
<sequence length="456" mass="50661">MFEKKEVPTKKSKAYLIEIENVSLKFSSKDLLASNDLVNDYSSITNNNCITSNSNNTNNDSTNNNCDTNVGINQDCIVINDTISNFSTSSNRNDIGTNLVLNNFFDTTIISGSNNLVNSNGNIPNISSIDENICINDVLVNIPCSNNAETVSIGCSEDHIENDNGIPRSMAEEQTNSRNDCSMIKNSGNSKISSVLVSSKNDEKSIDDSKNRNNSDDINSNELSSGINDIVDNDRITHIGVQKNTNNDIVDNPGNNKKEEEEKSLCNLPRIEDSKKQTRKGRGFEAIYGITAYKRPIVRPTGFTYQFNNREYENNKRIKFNRHNSKVKLNNVDTKMKQKENGKNFKNDSSNMECSNITKDMVNGTESCVILKKSGLSPIISSINAEQSRITNKNPTTFHNNVENSTTTAIIVNTDNNALTEHASNHGTHSSNLENHINNDVKSIDETKKPEVKRPK</sequence>
<dbReference type="EMBL" id="AFBI03000021">
    <property type="protein sequence ID" value="EJW04213.1"/>
    <property type="molecule type" value="Genomic_DNA"/>
</dbReference>
<dbReference type="AlphaFoldDB" id="J8ZX11"/>
<feature type="region of interest" description="Disordered" evidence="1">
    <location>
        <begin position="420"/>
        <end position="456"/>
    </location>
</feature>
<evidence type="ECO:0000313" key="3">
    <source>
        <dbReference type="Proteomes" id="UP000003163"/>
    </source>
</evidence>
<feature type="compositionally biased region" description="Basic and acidic residues" evidence="1">
    <location>
        <begin position="200"/>
        <end position="215"/>
    </location>
</feature>
<reference evidence="3" key="2">
    <citation type="submission" date="2015-07" db="EMBL/GenBank/DDBJ databases">
        <title>Contrasting host-pathogen interactions and genome evolution in two generalist and specialist microsporidian pathogens of mosquitoes.</title>
        <authorList>
            <consortium name="The Broad Institute Genomics Platform"/>
            <consortium name="The Broad Institute Genome Sequencing Center for Infectious Disease"/>
            <person name="Cuomo C.A."/>
            <person name="Sanscrainte N.D."/>
            <person name="Goldberg J.M."/>
            <person name="Heiman D."/>
            <person name="Young S."/>
            <person name="Zeng Q."/>
            <person name="Becnel J.J."/>
            <person name="Birren B.W."/>
        </authorList>
    </citation>
    <scope>NUCLEOTIDE SEQUENCE [LARGE SCALE GENOMIC DNA]</scope>
    <source>
        <strain evidence="3">USNM 41457</strain>
    </source>
</reference>
<feature type="region of interest" description="Disordered" evidence="1">
    <location>
        <begin position="244"/>
        <end position="263"/>
    </location>
</feature>
<dbReference type="InParanoid" id="J8ZX11"/>
<reference evidence="2 3" key="1">
    <citation type="submission" date="2011-08" db="EMBL/GenBank/DDBJ databases">
        <authorList>
            <person name="Liu Z.J."/>
            <person name="Shi F.L."/>
            <person name="Lu J.Q."/>
            <person name="Li M."/>
            <person name="Wang Z.L."/>
        </authorList>
    </citation>
    <scope>NUCLEOTIDE SEQUENCE [LARGE SCALE GENOMIC DNA]</scope>
    <source>
        <strain evidence="2 3">USNM 41457</strain>
    </source>
</reference>
<feature type="compositionally biased region" description="Basic and acidic residues" evidence="1">
    <location>
        <begin position="437"/>
        <end position="456"/>
    </location>
</feature>
<protein>
    <submittedName>
        <fullName evidence="2">Uncharacterized protein</fullName>
    </submittedName>
</protein>
<keyword evidence="3" id="KW-1185">Reference proteome</keyword>
<name>J8ZX11_EDHAE</name>
<feature type="region of interest" description="Disordered" evidence="1">
    <location>
        <begin position="196"/>
        <end position="229"/>
    </location>
</feature>
<dbReference type="VEuPathDB" id="MicrosporidiaDB:EDEG_01494"/>
<evidence type="ECO:0000313" key="2">
    <source>
        <dbReference type="EMBL" id="EJW04213.1"/>
    </source>
</evidence>
<evidence type="ECO:0000256" key="1">
    <source>
        <dbReference type="SAM" id="MobiDB-lite"/>
    </source>
</evidence>
<feature type="compositionally biased region" description="Polar residues" evidence="1">
    <location>
        <begin position="425"/>
        <end position="436"/>
    </location>
</feature>
<accession>J8ZX11</accession>